<feature type="chain" id="PRO_5029545326" description="Fe2OG dioxygenase domain-containing protein" evidence="8">
    <location>
        <begin position="24"/>
        <end position="508"/>
    </location>
</feature>
<dbReference type="InterPro" id="IPR006620">
    <property type="entry name" value="Pro_4_hyd_alph"/>
</dbReference>
<reference evidence="10" key="2">
    <citation type="submission" date="2021-01" db="UniProtKB">
        <authorList>
            <consortium name="EnsemblMetazoa"/>
        </authorList>
    </citation>
    <scope>IDENTIFICATION</scope>
</reference>
<dbReference type="AlphaFoldDB" id="A0A7M7GHE4"/>
<evidence type="ECO:0000256" key="8">
    <source>
        <dbReference type="SAM" id="SignalP"/>
    </source>
</evidence>
<keyword evidence="5" id="KW-0560">Oxidoreductase</keyword>
<dbReference type="InterPro" id="IPR005123">
    <property type="entry name" value="Oxoglu/Fe-dep_dioxygenase_dom"/>
</dbReference>
<evidence type="ECO:0000256" key="4">
    <source>
        <dbReference type="ARBA" id="ARBA00022964"/>
    </source>
</evidence>
<comment type="cofactor">
    <cofactor evidence="1">
        <name>L-ascorbate</name>
        <dbReference type="ChEBI" id="CHEBI:38290"/>
    </cofactor>
</comment>
<dbReference type="Gene3D" id="2.60.120.620">
    <property type="entry name" value="q2cbj1_9rhob like domain"/>
    <property type="match status" value="1"/>
</dbReference>
<name>A0A7M7GHE4_STRPU</name>
<keyword evidence="6" id="KW-0408">Iron</keyword>
<dbReference type="InterPro" id="IPR044862">
    <property type="entry name" value="Pro_4_hyd_alph_FE2OG_OXY"/>
</dbReference>
<organism evidence="10 11">
    <name type="scientific">Strongylocentrotus purpuratus</name>
    <name type="common">Purple sea urchin</name>
    <dbReference type="NCBI Taxonomy" id="7668"/>
    <lineage>
        <taxon>Eukaryota</taxon>
        <taxon>Metazoa</taxon>
        <taxon>Echinodermata</taxon>
        <taxon>Eleutherozoa</taxon>
        <taxon>Echinozoa</taxon>
        <taxon>Echinoidea</taxon>
        <taxon>Euechinoidea</taxon>
        <taxon>Echinacea</taxon>
        <taxon>Camarodonta</taxon>
        <taxon>Echinidea</taxon>
        <taxon>Strongylocentrotidae</taxon>
        <taxon>Strongylocentrotus</taxon>
    </lineage>
</organism>
<dbReference type="FunFam" id="2.60.120.620:FF:000058">
    <property type="entry name" value="Predicted protein"/>
    <property type="match status" value="1"/>
</dbReference>
<keyword evidence="2" id="KW-0479">Metal-binding</keyword>
<reference evidence="11" key="1">
    <citation type="submission" date="2015-02" db="EMBL/GenBank/DDBJ databases">
        <title>Genome sequencing for Strongylocentrotus purpuratus.</title>
        <authorList>
            <person name="Murali S."/>
            <person name="Liu Y."/>
            <person name="Vee V."/>
            <person name="English A."/>
            <person name="Wang M."/>
            <person name="Skinner E."/>
            <person name="Han Y."/>
            <person name="Muzny D.M."/>
            <person name="Worley K.C."/>
            <person name="Gibbs R.A."/>
        </authorList>
    </citation>
    <scope>NUCLEOTIDE SEQUENCE</scope>
</reference>
<dbReference type="KEGG" id="spu:100890609"/>
<evidence type="ECO:0000259" key="9">
    <source>
        <dbReference type="PROSITE" id="PS51471"/>
    </source>
</evidence>
<dbReference type="GO" id="GO:0004656">
    <property type="term" value="F:procollagen-proline 4-dioxygenase activity"/>
    <property type="evidence" value="ECO:0000318"/>
    <property type="project" value="GO_Central"/>
</dbReference>
<evidence type="ECO:0000313" key="10">
    <source>
        <dbReference type="EnsemblMetazoa" id="XP_003729286"/>
    </source>
</evidence>
<evidence type="ECO:0000256" key="5">
    <source>
        <dbReference type="ARBA" id="ARBA00023002"/>
    </source>
</evidence>
<dbReference type="PANTHER" id="PTHR10869:SF246">
    <property type="entry name" value="TRANSMEMBRANE PROLYL 4-HYDROXYLASE"/>
    <property type="match status" value="1"/>
</dbReference>
<dbReference type="InParanoid" id="A0A7M7GHE4"/>
<dbReference type="RefSeq" id="XP_003729286.2">
    <property type="nucleotide sequence ID" value="XM_003729238.3"/>
</dbReference>
<dbReference type="PANTHER" id="PTHR10869">
    <property type="entry name" value="PROLYL 4-HYDROXYLASE ALPHA SUBUNIT"/>
    <property type="match status" value="1"/>
</dbReference>
<dbReference type="InterPro" id="IPR045054">
    <property type="entry name" value="P4HA-like"/>
</dbReference>
<dbReference type="GO" id="GO:0005783">
    <property type="term" value="C:endoplasmic reticulum"/>
    <property type="evidence" value="ECO:0000318"/>
    <property type="project" value="GO_Central"/>
</dbReference>
<feature type="region of interest" description="Disordered" evidence="7">
    <location>
        <begin position="453"/>
        <end position="508"/>
    </location>
</feature>
<feature type="domain" description="Fe2OG dioxygenase" evidence="9">
    <location>
        <begin position="271"/>
        <end position="428"/>
    </location>
</feature>
<dbReference type="GeneID" id="100890609"/>
<proteinExistence type="predicted"/>
<keyword evidence="3" id="KW-0847">Vitamin C</keyword>
<sequence length="508" mass="58679">MELNAELILTLFSGVFFLNHVLSCDDVCSTEGHNYSPMGDVPERMELFQYHPVKIGHVRFVEVEPGRYVQMKTLAMHPPIFEIPNFLTHGECNYIKRVASESGLETSKTAFKGSLSNNDGHSLMSHAHVHGYNETFWKEQIAPCDTDNDFLLDQDEALRCLPDLRRQNVTAAMLDLMMGDLELDYDSDARFDAKEMWHISEVPGVAEDIRQWLDRWRREGEEGRMVKKWKGRTRVSDQTWISSNTVNGHPLQKIQNRIIALTRLSPEIVQTSESMQVVRYRPGGHYHAHFDSSEVTSDLECRHTAITFNQSEETPFHEERCRYCRMITILYYLNDVDQGGETAFPFADMDPESPEYERKLQYDYTDLTDHCHDSSLVVKAERGKAIMWYNHNLDPETGWLGTSRGHSLHGGCEVIRGVKWIANNWISVDDVYARQQRYMDKLRPFLRATPSHSNLRTHKITETTPDRSQSVSKLEKNTNISSYSSRKDANDKQEPVEPICTPQMYDET</sequence>
<accession>A0A7M7GHE4</accession>
<evidence type="ECO:0000256" key="2">
    <source>
        <dbReference type="ARBA" id="ARBA00022723"/>
    </source>
</evidence>
<keyword evidence="4" id="KW-0223">Dioxygenase</keyword>
<evidence type="ECO:0000256" key="3">
    <source>
        <dbReference type="ARBA" id="ARBA00022896"/>
    </source>
</evidence>
<feature type="signal peptide" evidence="8">
    <location>
        <begin position="1"/>
        <end position="23"/>
    </location>
</feature>
<protein>
    <recommendedName>
        <fullName evidence="9">Fe2OG dioxygenase domain-containing protein</fullName>
    </recommendedName>
</protein>
<dbReference type="Pfam" id="PF13640">
    <property type="entry name" value="2OG-FeII_Oxy_3"/>
    <property type="match status" value="1"/>
</dbReference>
<dbReference type="EnsemblMetazoa" id="XM_003729238">
    <property type="protein sequence ID" value="XP_003729286"/>
    <property type="gene ID" value="LOC100890609"/>
</dbReference>
<dbReference type="PROSITE" id="PS51471">
    <property type="entry name" value="FE2OG_OXY"/>
    <property type="match status" value="1"/>
</dbReference>
<dbReference type="GO" id="GO:0005506">
    <property type="term" value="F:iron ion binding"/>
    <property type="evidence" value="ECO:0007669"/>
    <property type="project" value="InterPro"/>
</dbReference>
<evidence type="ECO:0000313" key="11">
    <source>
        <dbReference type="Proteomes" id="UP000007110"/>
    </source>
</evidence>
<dbReference type="OrthoDB" id="420380at2759"/>
<dbReference type="SMART" id="SM00702">
    <property type="entry name" value="P4Hc"/>
    <property type="match status" value="1"/>
</dbReference>
<dbReference type="OMA" id="SWINVDP"/>
<evidence type="ECO:0000256" key="1">
    <source>
        <dbReference type="ARBA" id="ARBA00001961"/>
    </source>
</evidence>
<dbReference type="GO" id="GO:0031418">
    <property type="term" value="F:L-ascorbic acid binding"/>
    <property type="evidence" value="ECO:0007669"/>
    <property type="project" value="UniProtKB-KW"/>
</dbReference>
<keyword evidence="8" id="KW-0732">Signal</keyword>
<feature type="compositionally biased region" description="Polar residues" evidence="7">
    <location>
        <begin position="466"/>
        <end position="484"/>
    </location>
</feature>
<dbReference type="Proteomes" id="UP000007110">
    <property type="component" value="Unassembled WGS sequence"/>
</dbReference>
<evidence type="ECO:0000256" key="7">
    <source>
        <dbReference type="SAM" id="MobiDB-lite"/>
    </source>
</evidence>
<feature type="compositionally biased region" description="Basic and acidic residues" evidence="7">
    <location>
        <begin position="485"/>
        <end position="495"/>
    </location>
</feature>
<keyword evidence="11" id="KW-1185">Reference proteome</keyword>
<evidence type="ECO:0000256" key="6">
    <source>
        <dbReference type="ARBA" id="ARBA00023004"/>
    </source>
</evidence>